<reference evidence="3 4" key="1">
    <citation type="submission" date="2019-06" db="EMBL/GenBank/DDBJ databases">
        <title>Complete genome sequence of Helicobacter suis SNTW101c.</title>
        <authorList>
            <person name="Rimbara E."/>
            <person name="Suzuki M."/>
            <person name="Matsui H."/>
            <person name="Nakamura M."/>
            <person name="Mori S."/>
            <person name="Shibayama K."/>
        </authorList>
    </citation>
    <scope>NUCLEOTIDE SEQUENCE [LARGE SCALE GENOMIC DNA]</scope>
    <source>
        <strain evidence="3 4">SNTW101c</strain>
    </source>
</reference>
<evidence type="ECO:0000256" key="1">
    <source>
        <dbReference type="SAM" id="Coils"/>
    </source>
</evidence>
<proteinExistence type="predicted"/>
<evidence type="ECO:0000313" key="3">
    <source>
        <dbReference type="EMBL" id="BCD70990.1"/>
    </source>
</evidence>
<protein>
    <submittedName>
        <fullName evidence="3">Uncharacterized protein</fullName>
    </submittedName>
</protein>
<evidence type="ECO:0000256" key="2">
    <source>
        <dbReference type="SAM" id="MobiDB-lite"/>
    </source>
</evidence>
<feature type="coiled-coil region" evidence="1">
    <location>
        <begin position="702"/>
        <end position="729"/>
    </location>
</feature>
<dbReference type="AlphaFoldDB" id="A0A6J4D2D3"/>
<feature type="region of interest" description="Disordered" evidence="2">
    <location>
        <begin position="23"/>
        <end position="50"/>
    </location>
</feature>
<dbReference type="Proteomes" id="UP000317935">
    <property type="component" value="Chromosome"/>
</dbReference>
<name>A0A6J4D2D3_9HELI</name>
<sequence>MNGSIYNITLNVNGEPVIRRARQSVQQLQQSTEQSTQTTEQNTRATREQEKKLKELDNQVKDNIASFKNLAGLLVGGLFAQQVASTIKAISANEQLKNSLTSLIYTNAKNTDSLGNHLGVLDKWRLSTQAAANTYKELDRIQLATKFSLDDLGGMFKSFYSTAAKSMGLKDALKVMEAIAYTAQVSGADVNSLKATLDSLGAGTVATATDFGRFVNSLGLTTEAMSKAKNEGNLANLMLEKMGKFKETAKLTAGSFEETWSNFVNAFNNAKQAALEPYFENIKKTLSGWTSILDQNKNLFKDILATLAKYKSVIIALGAGFLAYKVQVLAVSVATKAYTAYTTAAASAGGAFALSLRGISLALRSMAIPAIIAGIAYIASNWEDLAKSMRALWEKALYTLKALWHNFINALKIGMKAFGLYYVEVFSSILQTANNGLGRFAPEFLKKATASIKATKTALKNEISALAKEIKPLSMPTQVEAKTKGVISVPKVQTTASKPTKLGALEWNITKDVDPKKAEELAKALHDLTRSSMSEYAKKIDDIKQKTKEWIKAGVSKNLALKEQKRLINALNDSMAQERNNAQLDYLEAMARTKIEMMRAGLDQNIAKENLAYEQQMRHLNEESAKKLESGALSLDQINKQYAALSALHDKKIKDIQEAAKLEAQKAKEAADALAISNNQEWLNNELNIKQRAINLMAEGKQKEIALEKLRHEQEIKNLNKEIAAKAVANKMSIDQANKLYELENAQHQANLKAINTAKTGVKGAFNLDLSGVFQSGLTSGIEGARDSFISMASDGFNQGFLAPIMRGDLSGALKGIFGESFKIDGDSFLGKFEAVLKGGFEKLGLALAGFGAGTASGNLIGGFIDTQGDKAAQKHMKTGNLIGSGVGAGVGAALTPVLGPLGPILGGVFGGVFGTLIGGFSSKKVETTLVNKGIEFFNTATFDILPIAKARGFWDHQSLPARRVLQLLLQEWMPPLYEYLYLRSNLYPKKSHKKGNEKTYLLGLNPL</sequence>
<feature type="compositionally biased region" description="Low complexity" evidence="2">
    <location>
        <begin position="23"/>
        <end position="43"/>
    </location>
</feature>
<keyword evidence="1" id="KW-0175">Coiled coil</keyword>
<organism evidence="3 4">
    <name type="scientific">Helicobacter suis</name>
    <dbReference type="NCBI Taxonomy" id="104628"/>
    <lineage>
        <taxon>Bacteria</taxon>
        <taxon>Pseudomonadati</taxon>
        <taxon>Campylobacterota</taxon>
        <taxon>Epsilonproteobacteria</taxon>
        <taxon>Campylobacterales</taxon>
        <taxon>Helicobacteraceae</taxon>
        <taxon>Helicobacter</taxon>
    </lineage>
</organism>
<dbReference type="EMBL" id="AP019774">
    <property type="protein sequence ID" value="BCD70990.1"/>
    <property type="molecule type" value="Genomic_DNA"/>
</dbReference>
<evidence type="ECO:0000313" key="4">
    <source>
        <dbReference type="Proteomes" id="UP000317935"/>
    </source>
</evidence>
<gene>
    <name evidence="3" type="ORF">SNTW_16350</name>
</gene>
<accession>A0A6J4D2D3</accession>